<dbReference type="Proteomes" id="UP000323166">
    <property type="component" value="Unassembled WGS sequence"/>
</dbReference>
<dbReference type="Gene3D" id="1.10.472.10">
    <property type="entry name" value="Cyclin-like"/>
    <property type="match status" value="1"/>
</dbReference>
<dbReference type="CDD" id="cd00043">
    <property type="entry name" value="CYCLIN_SF"/>
    <property type="match status" value="1"/>
</dbReference>
<gene>
    <name evidence="2" type="ORF">LX24_02342</name>
</gene>
<evidence type="ECO:0000313" key="3">
    <source>
        <dbReference type="Proteomes" id="UP000323166"/>
    </source>
</evidence>
<evidence type="ECO:0000313" key="2">
    <source>
        <dbReference type="EMBL" id="TYO94507.1"/>
    </source>
</evidence>
<keyword evidence="3" id="KW-1185">Reference proteome</keyword>
<dbReference type="SUPFAM" id="SSF47954">
    <property type="entry name" value="Cyclin-like"/>
    <property type="match status" value="1"/>
</dbReference>
<dbReference type="RefSeq" id="WP_166512311.1">
    <property type="nucleotide sequence ID" value="NZ_VNHM01000014.1"/>
</dbReference>
<name>A0A5S4ZP32_9FIRM</name>
<feature type="region of interest" description="Disordered" evidence="1">
    <location>
        <begin position="342"/>
        <end position="363"/>
    </location>
</feature>
<sequence>MPDRQCLSGKGNKAGMGNGRKGKVIDINKYRWYRAGQHLRTKLAEFADHEMLMDEVGIARGLYFSVMDPDLVDEEDEFLMERFFEWFIFDYRIRGRTLLEYVKMAGRFTAEEKELLDRWGKTRSSIYQVVQVSDDAHAITLNDLINGGKVVVRDPDVVRELVPGQVLFIRVLPVGDEFEFSTGGLILPAYSKDYIISRIKLDARLYWSKKGGQGKWSTYLQSRAHIINALVMETASIVWSLEEHYEKNIGVNAIDQGEPNPQVAQHVTNLFLDYFYHRWINEPMEILQGRTPLEASRTKGGRKKLETLLRELLKIEKNRAQKGEPYYDMSKVFKRLNLPLDENSTAEKNRSKNPPSSSGAGKGYADVARLIRSGLTEMGYPSKQVSKAEKLWRDYSQLVSPTFKKPETWAAAVIYAVAKGTGDKLVNQNTLARQYNISASAISSNYRNICRTLQIDKDEER</sequence>
<dbReference type="EMBL" id="VNHM01000014">
    <property type="protein sequence ID" value="TYO94507.1"/>
    <property type="molecule type" value="Genomic_DNA"/>
</dbReference>
<reference evidence="2 3" key="1">
    <citation type="submission" date="2019-07" db="EMBL/GenBank/DDBJ databases">
        <title>Genomic Encyclopedia of Type Strains, Phase I: the one thousand microbial genomes (KMG-I) project.</title>
        <authorList>
            <person name="Kyrpides N."/>
        </authorList>
    </citation>
    <scope>NUCLEOTIDE SEQUENCE [LARGE SCALE GENOMIC DNA]</scope>
    <source>
        <strain evidence="2 3">DSM 6562</strain>
    </source>
</reference>
<organism evidence="2 3">
    <name type="scientific">Desulfallas thermosapovorans DSM 6562</name>
    <dbReference type="NCBI Taxonomy" id="1121431"/>
    <lineage>
        <taxon>Bacteria</taxon>
        <taxon>Bacillati</taxon>
        <taxon>Bacillota</taxon>
        <taxon>Clostridia</taxon>
        <taxon>Eubacteriales</taxon>
        <taxon>Desulfallaceae</taxon>
        <taxon>Desulfallas</taxon>
    </lineage>
</organism>
<evidence type="ECO:0000256" key="1">
    <source>
        <dbReference type="SAM" id="MobiDB-lite"/>
    </source>
</evidence>
<dbReference type="InterPro" id="IPR036915">
    <property type="entry name" value="Cyclin-like_sf"/>
</dbReference>
<proteinExistence type="predicted"/>
<accession>A0A5S4ZP32</accession>
<dbReference type="Pfam" id="PF25948">
    <property type="entry name" value="DUF7986"/>
    <property type="match status" value="1"/>
</dbReference>
<dbReference type="InterPro" id="IPR058292">
    <property type="entry name" value="DUF7986"/>
</dbReference>
<dbReference type="AlphaFoldDB" id="A0A5S4ZP32"/>
<comment type="caution">
    <text evidence="2">The sequence shown here is derived from an EMBL/GenBank/DDBJ whole genome shotgun (WGS) entry which is preliminary data.</text>
</comment>
<protein>
    <submittedName>
        <fullName evidence="2">Uncharacterized protein</fullName>
    </submittedName>
</protein>